<comment type="similarity">
    <text evidence="1 3">Belongs to the FlgD family.</text>
</comment>
<evidence type="ECO:0000259" key="4">
    <source>
        <dbReference type="Pfam" id="PF13861"/>
    </source>
</evidence>
<evidence type="ECO:0000256" key="3">
    <source>
        <dbReference type="RuleBase" id="RU362076"/>
    </source>
</evidence>
<proteinExistence type="inferred from homology"/>
<dbReference type="EMBL" id="CP025197">
    <property type="protein sequence ID" value="AUG57970.1"/>
    <property type="molecule type" value="Genomic_DNA"/>
</dbReference>
<keyword evidence="5" id="KW-0282">Flagellum</keyword>
<accession>A0A2K9ER35</accession>
<protein>
    <recommendedName>
        <fullName evidence="3">Basal-body rod modification protein FlgD</fullName>
    </recommendedName>
</protein>
<dbReference type="KEGG" id="hsc:HVS_10375"/>
<dbReference type="Pfam" id="PF03963">
    <property type="entry name" value="FlgD"/>
    <property type="match status" value="1"/>
</dbReference>
<organism evidence="5 6">
    <name type="scientific">Acetivibrio saccincola</name>
    <dbReference type="NCBI Taxonomy" id="1677857"/>
    <lineage>
        <taxon>Bacteria</taxon>
        <taxon>Bacillati</taxon>
        <taxon>Bacillota</taxon>
        <taxon>Clostridia</taxon>
        <taxon>Eubacteriales</taxon>
        <taxon>Oscillospiraceae</taxon>
        <taxon>Acetivibrio</taxon>
    </lineage>
</organism>
<feature type="domain" description="FlgD Tudor-like" evidence="4">
    <location>
        <begin position="83"/>
        <end position="135"/>
    </location>
</feature>
<evidence type="ECO:0000256" key="2">
    <source>
        <dbReference type="ARBA" id="ARBA00022795"/>
    </source>
</evidence>
<keyword evidence="2 3" id="KW-1005">Bacterial flagellum biogenesis</keyword>
<evidence type="ECO:0000313" key="5">
    <source>
        <dbReference type="EMBL" id="AUG57970.1"/>
    </source>
</evidence>
<reference evidence="5 6" key="1">
    <citation type="submission" date="2017-12" db="EMBL/GenBank/DDBJ databases">
        <title>Complete genome sequence of Herbivorax saccincola GGR1, a novel Cellulosome-producing hydrolytic bacterium in a thermophilic biogas plant, established by Illumina and Nanopore MinION sequencing.</title>
        <authorList>
            <person name="Pechtl A."/>
            <person name="Ruckert C."/>
            <person name="Koeck D.E."/>
            <person name="Maus I."/>
            <person name="Winkler A."/>
            <person name="Kalinowski J."/>
            <person name="Puhler A."/>
            <person name="Schwarz W.W."/>
            <person name="Zverlov V.V."/>
            <person name="Schluter A."/>
            <person name="Liebl W."/>
        </authorList>
    </citation>
    <scope>NUCLEOTIDE SEQUENCE [LARGE SCALE GENOMIC DNA]</scope>
    <source>
        <strain evidence="6">SR1</strain>
    </source>
</reference>
<dbReference type="AlphaFoldDB" id="A0A2K9ER35"/>
<evidence type="ECO:0000256" key="1">
    <source>
        <dbReference type="ARBA" id="ARBA00010577"/>
    </source>
</evidence>
<dbReference type="InterPro" id="IPR025963">
    <property type="entry name" value="FLgD_Tudor"/>
</dbReference>
<evidence type="ECO:0000313" key="6">
    <source>
        <dbReference type="Proteomes" id="UP000233534"/>
    </source>
</evidence>
<keyword evidence="5" id="KW-0966">Cell projection</keyword>
<dbReference type="RefSeq" id="WP_101301966.1">
    <property type="nucleotide sequence ID" value="NZ_CP025197.1"/>
</dbReference>
<comment type="function">
    <text evidence="3">Required for flagellar hook formation. May act as a scaffolding protein.</text>
</comment>
<keyword evidence="5" id="KW-0969">Cilium</keyword>
<keyword evidence="6" id="KW-1185">Reference proteome</keyword>
<name>A0A2K9ER35_9FIRM</name>
<sequence length="293" mass="31590">MAVNGVSHQKTIQDIINATENKAKERNTGNGLGKDDFLRLLITQLTHQDPMNPVDDKEFIAQMAQFSALEQMQNMSSDFSQIKAFSMIGKTVTASVINKGTNAKELVHGIVESVTIENGKSVLSVNGKDVPVDSIISVEDESITYNYEDISKYAGLIGHKVEGILYDSSTSDMIGVAGVLKEIQRGIYENYGVLDGVSVNVAAINTEHPSTDPDFRTNYLNSNIGQKVNLIISDGKGTEVPVTGILNCFNVEDSGRITAVLDGVQISVDSIYKIKERPDSINEDTAGEGGEAG</sequence>
<dbReference type="GO" id="GO:0044781">
    <property type="term" value="P:bacterial-type flagellum organization"/>
    <property type="evidence" value="ECO:0007669"/>
    <property type="project" value="UniProtKB-UniRule"/>
</dbReference>
<dbReference type="Proteomes" id="UP000233534">
    <property type="component" value="Chromosome"/>
</dbReference>
<dbReference type="Pfam" id="PF13861">
    <property type="entry name" value="FLgD_tudor"/>
    <property type="match status" value="1"/>
</dbReference>
<dbReference type="InterPro" id="IPR005648">
    <property type="entry name" value="FlgD"/>
</dbReference>
<gene>
    <name evidence="5" type="ORF">HVS_10375</name>
</gene>